<keyword evidence="2" id="KW-1185">Reference proteome</keyword>
<accession>A0A7C8MKX9</accession>
<protein>
    <submittedName>
        <fullName evidence="1">Uncharacterized protein</fullName>
    </submittedName>
</protein>
<dbReference type="OrthoDB" id="3821346at2759"/>
<proteinExistence type="predicted"/>
<dbReference type="EMBL" id="JAADJZ010000010">
    <property type="protein sequence ID" value="KAF2871844.1"/>
    <property type="molecule type" value="Genomic_DNA"/>
</dbReference>
<name>A0A7C8MKX9_9PLEO</name>
<reference evidence="1 2" key="1">
    <citation type="submission" date="2020-01" db="EMBL/GenBank/DDBJ databases">
        <authorList>
            <consortium name="DOE Joint Genome Institute"/>
            <person name="Haridas S."/>
            <person name="Albert R."/>
            <person name="Binder M."/>
            <person name="Bloem J."/>
            <person name="Labutti K."/>
            <person name="Salamov A."/>
            <person name="Andreopoulos B."/>
            <person name="Baker S.E."/>
            <person name="Barry K."/>
            <person name="Bills G."/>
            <person name="Bluhm B.H."/>
            <person name="Cannon C."/>
            <person name="Castanera R."/>
            <person name="Culley D.E."/>
            <person name="Daum C."/>
            <person name="Ezra D."/>
            <person name="Gonzalez J.B."/>
            <person name="Henrissat B."/>
            <person name="Kuo A."/>
            <person name="Liang C."/>
            <person name="Lipzen A."/>
            <person name="Lutzoni F."/>
            <person name="Magnuson J."/>
            <person name="Mondo S."/>
            <person name="Nolan M."/>
            <person name="Ohm R."/>
            <person name="Pangilinan J."/>
            <person name="Park H.-J.H."/>
            <person name="Ramirez L."/>
            <person name="Alfaro M."/>
            <person name="Sun H."/>
            <person name="Tritt A."/>
            <person name="Yoshinaga Y."/>
            <person name="Zwiers L.-H.L."/>
            <person name="Turgeon B.G."/>
            <person name="Goodwin S.B."/>
            <person name="Spatafora J.W."/>
            <person name="Crous P.W."/>
            <person name="Grigoriev I.V."/>
        </authorList>
    </citation>
    <scope>NUCLEOTIDE SEQUENCE [LARGE SCALE GENOMIC DNA]</scope>
    <source>
        <strain evidence="1 2">CBS 611.86</strain>
    </source>
</reference>
<dbReference type="AlphaFoldDB" id="A0A7C8MKX9"/>
<evidence type="ECO:0000313" key="2">
    <source>
        <dbReference type="Proteomes" id="UP000481861"/>
    </source>
</evidence>
<comment type="caution">
    <text evidence="1">The sequence shown here is derived from an EMBL/GenBank/DDBJ whole genome shotgun (WGS) entry which is preliminary data.</text>
</comment>
<dbReference type="Proteomes" id="UP000481861">
    <property type="component" value="Unassembled WGS sequence"/>
</dbReference>
<sequence>MPHDITSSAFIRTTLTTCDVFILALGFLEPKAMMSPEQLIESASPWFIDAETVWWRRFTMGWRTQRF</sequence>
<evidence type="ECO:0000313" key="1">
    <source>
        <dbReference type="EMBL" id="KAF2871844.1"/>
    </source>
</evidence>
<gene>
    <name evidence="1" type="ORF">BDV95DRAFT_606415</name>
</gene>
<organism evidence="1 2">
    <name type="scientific">Massariosphaeria phaeospora</name>
    <dbReference type="NCBI Taxonomy" id="100035"/>
    <lineage>
        <taxon>Eukaryota</taxon>
        <taxon>Fungi</taxon>
        <taxon>Dikarya</taxon>
        <taxon>Ascomycota</taxon>
        <taxon>Pezizomycotina</taxon>
        <taxon>Dothideomycetes</taxon>
        <taxon>Pleosporomycetidae</taxon>
        <taxon>Pleosporales</taxon>
        <taxon>Pleosporales incertae sedis</taxon>
        <taxon>Massariosphaeria</taxon>
    </lineage>
</organism>